<evidence type="ECO:0000313" key="1">
    <source>
        <dbReference type="EMBL" id="MBE0457047.1"/>
    </source>
</evidence>
<reference evidence="1 2" key="1">
    <citation type="submission" date="2020-07" db="EMBL/GenBank/DDBJ databases">
        <title>Halophilic bacteria isolated from french cheeses.</title>
        <authorList>
            <person name="Kothe C.I."/>
            <person name="Farah-Kraiem B."/>
            <person name="Renault P."/>
            <person name="Dridi B."/>
        </authorList>
    </citation>
    <scope>NUCLEOTIDE SEQUENCE [LARGE SCALE GENOMIC DNA]</scope>
    <source>
        <strain evidence="1 2">FME14</strain>
    </source>
</reference>
<name>A0ABR9FJN6_9GAMM</name>
<sequence length="66" mass="8016">MKETPDEIWRQAWQWAQYPVHEVAEDHPDLQRLQEWLKKDYKHKVAYEQACELWLVSGLVPPTKNK</sequence>
<keyword evidence="2" id="KW-1185">Reference proteome</keyword>
<gene>
    <name evidence="1" type="ORF">EI167_06180</name>
</gene>
<protein>
    <submittedName>
        <fullName evidence="1">DUF4880 domain-containing protein</fullName>
    </submittedName>
</protein>
<organism evidence="1 2">
    <name type="scientific">Pseudoalteromonas prydzensis</name>
    <dbReference type="NCBI Taxonomy" id="182141"/>
    <lineage>
        <taxon>Bacteria</taxon>
        <taxon>Pseudomonadati</taxon>
        <taxon>Pseudomonadota</taxon>
        <taxon>Gammaproteobacteria</taxon>
        <taxon>Alteromonadales</taxon>
        <taxon>Pseudoalteromonadaceae</taxon>
        <taxon>Pseudoalteromonas</taxon>
    </lineage>
</organism>
<dbReference type="Proteomes" id="UP000707245">
    <property type="component" value="Unassembled WGS sequence"/>
</dbReference>
<dbReference type="EMBL" id="RRZA01000013">
    <property type="protein sequence ID" value="MBE0457047.1"/>
    <property type="molecule type" value="Genomic_DNA"/>
</dbReference>
<evidence type="ECO:0000313" key="2">
    <source>
        <dbReference type="Proteomes" id="UP000707245"/>
    </source>
</evidence>
<proteinExistence type="predicted"/>
<accession>A0ABR9FJN6</accession>
<dbReference type="RefSeq" id="WP_192541091.1">
    <property type="nucleotide sequence ID" value="NZ_RRZA01000013.1"/>
</dbReference>
<comment type="caution">
    <text evidence="1">The sequence shown here is derived from an EMBL/GenBank/DDBJ whole genome shotgun (WGS) entry which is preliminary data.</text>
</comment>